<evidence type="ECO:0000313" key="2">
    <source>
        <dbReference type="EMBL" id="GMH28914.1"/>
    </source>
</evidence>
<accession>A0AAD3TGS5</accession>
<evidence type="ECO:0000256" key="1">
    <source>
        <dbReference type="SAM" id="MobiDB-lite"/>
    </source>
</evidence>
<gene>
    <name evidence="2" type="ORF">Nepgr_030757</name>
</gene>
<organism evidence="2 3">
    <name type="scientific">Nepenthes gracilis</name>
    <name type="common">Slender pitcher plant</name>
    <dbReference type="NCBI Taxonomy" id="150966"/>
    <lineage>
        <taxon>Eukaryota</taxon>
        <taxon>Viridiplantae</taxon>
        <taxon>Streptophyta</taxon>
        <taxon>Embryophyta</taxon>
        <taxon>Tracheophyta</taxon>
        <taxon>Spermatophyta</taxon>
        <taxon>Magnoliopsida</taxon>
        <taxon>eudicotyledons</taxon>
        <taxon>Gunneridae</taxon>
        <taxon>Pentapetalae</taxon>
        <taxon>Caryophyllales</taxon>
        <taxon>Nepenthaceae</taxon>
        <taxon>Nepenthes</taxon>
    </lineage>
</organism>
<dbReference type="EMBL" id="BSYO01000035">
    <property type="protein sequence ID" value="GMH28914.1"/>
    <property type="molecule type" value="Genomic_DNA"/>
</dbReference>
<sequence>MATSCKTHIPGPNPTASSMASNASGEVCIGDVHPQEAVAFSVLVLHSGTLTMHEVVPAPIFTNNSFRLLMEAVGVHPGVLNVHAS</sequence>
<protein>
    <submittedName>
        <fullName evidence="2">Uncharacterized protein</fullName>
    </submittedName>
</protein>
<dbReference type="AlphaFoldDB" id="A0AAD3TGS5"/>
<feature type="region of interest" description="Disordered" evidence="1">
    <location>
        <begin position="1"/>
        <end position="21"/>
    </location>
</feature>
<evidence type="ECO:0000313" key="3">
    <source>
        <dbReference type="Proteomes" id="UP001279734"/>
    </source>
</evidence>
<name>A0AAD3TGS5_NEPGR</name>
<dbReference type="Proteomes" id="UP001279734">
    <property type="component" value="Unassembled WGS sequence"/>
</dbReference>
<reference evidence="2" key="1">
    <citation type="submission" date="2023-05" db="EMBL/GenBank/DDBJ databases">
        <title>Nepenthes gracilis genome sequencing.</title>
        <authorList>
            <person name="Fukushima K."/>
        </authorList>
    </citation>
    <scope>NUCLEOTIDE SEQUENCE</scope>
    <source>
        <strain evidence="2">SING2019-196</strain>
    </source>
</reference>
<proteinExistence type="predicted"/>
<comment type="caution">
    <text evidence="2">The sequence shown here is derived from an EMBL/GenBank/DDBJ whole genome shotgun (WGS) entry which is preliminary data.</text>
</comment>
<keyword evidence="3" id="KW-1185">Reference proteome</keyword>